<organism evidence="2 3">
    <name type="scientific">Acidithiobacillus concretivorus</name>
    <dbReference type="NCBI Taxonomy" id="3063952"/>
    <lineage>
        <taxon>Bacteria</taxon>
        <taxon>Pseudomonadati</taxon>
        <taxon>Pseudomonadota</taxon>
        <taxon>Acidithiobacillia</taxon>
        <taxon>Acidithiobacillales</taxon>
        <taxon>Acidithiobacillaceae</taxon>
        <taxon>Acidithiobacillus</taxon>
    </lineage>
</organism>
<name>A0ABS5ZNR2_9PROT</name>
<comment type="caution">
    <text evidence="2">The sequence shown here is derived from an EMBL/GenBank/DDBJ whole genome shotgun (WGS) entry which is preliminary data.</text>
</comment>
<evidence type="ECO:0000313" key="2">
    <source>
        <dbReference type="EMBL" id="MBU2738291.1"/>
    </source>
</evidence>
<dbReference type="SUPFAM" id="SSF103515">
    <property type="entry name" value="Autotransporter"/>
    <property type="match status" value="1"/>
</dbReference>
<proteinExistence type="predicted"/>
<feature type="signal peptide" evidence="1">
    <location>
        <begin position="1"/>
        <end position="20"/>
    </location>
</feature>
<protein>
    <submittedName>
        <fullName evidence="2">Outer membrane beta-barrel protein</fullName>
    </submittedName>
</protein>
<accession>A0ABS5ZNR2</accession>
<evidence type="ECO:0000313" key="3">
    <source>
        <dbReference type="Proteomes" id="UP001197028"/>
    </source>
</evidence>
<dbReference type="Proteomes" id="UP001197028">
    <property type="component" value="Unassembled WGS sequence"/>
</dbReference>
<dbReference type="EMBL" id="JABELD010000037">
    <property type="protein sequence ID" value="MBU2738291.1"/>
    <property type="molecule type" value="Genomic_DNA"/>
</dbReference>
<gene>
    <name evidence="2" type="ORF">HJG40_05705</name>
</gene>
<dbReference type="InterPro" id="IPR036709">
    <property type="entry name" value="Autotransporte_beta_dom_sf"/>
</dbReference>
<keyword evidence="3" id="KW-1185">Reference proteome</keyword>
<reference evidence="2 3" key="1">
    <citation type="journal article" date="2021" name="ISME J.">
        <title>Genomic evolution of the class Acidithiobacillia: deep-branching Proteobacteria living in extreme acidic conditions.</title>
        <authorList>
            <person name="Moya-Beltran A."/>
            <person name="Beard S."/>
            <person name="Rojas-Villalobos C."/>
            <person name="Issotta F."/>
            <person name="Gallardo Y."/>
            <person name="Ulloa R."/>
            <person name="Giaveno A."/>
            <person name="Degli Esposti M."/>
            <person name="Johnson D.B."/>
            <person name="Quatrini R."/>
        </authorList>
    </citation>
    <scope>NUCLEOTIDE SEQUENCE [LARGE SCALE GENOMIC DNA]</scope>
    <source>
        <strain evidence="2 3">ATCC 19703</strain>
    </source>
</reference>
<dbReference type="RefSeq" id="WP_215863287.1">
    <property type="nucleotide sequence ID" value="NZ_JABELD010000037.1"/>
</dbReference>
<feature type="chain" id="PRO_5046783336" evidence="1">
    <location>
        <begin position="21"/>
        <end position="249"/>
    </location>
</feature>
<sequence length="249" mass="25380">MKKIATAAVLLAVFPAFALAASFGQTQNLIGIYGQVTGTPSTLTASDASHSASASGGNTSGGIGVFANGVNTQLWFVHLGFNYTDGAAISSSSTSVNGHSMQFNARIGKLFPVAPAFAVGPYLAYQYANFKMGVNGIGSASYNNNAMGGGLEVVTNTGGPFDVSAHIGYLAGVTASASADGYGAHNPPSSGVLQMGAKGVYSFTPQFSAFAGVAYDRYHASYNYAPDSINASATINEVRGMVGLAYNFD</sequence>
<keyword evidence="1" id="KW-0732">Signal</keyword>
<evidence type="ECO:0000256" key="1">
    <source>
        <dbReference type="SAM" id="SignalP"/>
    </source>
</evidence>